<accession>A0A075AZ93</accession>
<evidence type="ECO:0000313" key="1">
    <source>
        <dbReference type="EMBL" id="EPZ35590.1"/>
    </source>
</evidence>
<evidence type="ECO:0000313" key="2">
    <source>
        <dbReference type="Proteomes" id="UP000030755"/>
    </source>
</evidence>
<reference evidence="1 2" key="1">
    <citation type="journal article" date="2013" name="Curr. Biol.">
        <title>Shared signatures of parasitism and phylogenomics unite Cryptomycota and microsporidia.</title>
        <authorList>
            <person name="James T.Y."/>
            <person name="Pelin A."/>
            <person name="Bonen L."/>
            <person name="Ahrendt S."/>
            <person name="Sain D."/>
            <person name="Corradi N."/>
            <person name="Stajich J.E."/>
        </authorList>
    </citation>
    <scope>NUCLEOTIDE SEQUENCE [LARGE SCALE GENOMIC DNA]</scope>
    <source>
        <strain evidence="1 2">CSF55</strain>
    </source>
</reference>
<organism evidence="1 2">
    <name type="scientific">Rozella allomycis (strain CSF55)</name>
    <dbReference type="NCBI Taxonomy" id="988480"/>
    <lineage>
        <taxon>Eukaryota</taxon>
        <taxon>Fungi</taxon>
        <taxon>Fungi incertae sedis</taxon>
        <taxon>Cryptomycota</taxon>
        <taxon>Cryptomycota incertae sedis</taxon>
        <taxon>Rozella</taxon>
    </lineage>
</organism>
<protein>
    <submittedName>
        <fullName evidence="1">Uncharacterized protein</fullName>
    </submittedName>
</protein>
<dbReference type="AlphaFoldDB" id="A0A075AZ93"/>
<gene>
    <name evidence="1" type="ORF">O9G_005926</name>
</gene>
<sequence>MDGQSSTTSVNIKEAFKMILMFFGANIRIIGTLQQKKVIKPSKLNNSPNKKREYSGNWEIRSLELVVPTPDHKWRKSVVITDLTGHIWDQCDEGDTIFTADELNVSGEKYFSVTRRHIYLRKADIPKITIRDAPTWLDDV</sequence>
<proteinExistence type="predicted"/>
<dbReference type="EMBL" id="KE560802">
    <property type="protein sequence ID" value="EPZ35590.1"/>
    <property type="molecule type" value="Genomic_DNA"/>
</dbReference>
<dbReference type="HOGENOM" id="CLU_1836270_0_0_1"/>
<name>A0A075AZ93_ROZAC</name>
<keyword evidence="2" id="KW-1185">Reference proteome</keyword>
<dbReference type="Proteomes" id="UP000030755">
    <property type="component" value="Unassembled WGS sequence"/>
</dbReference>